<dbReference type="Gene3D" id="1.10.260.40">
    <property type="entry name" value="lambda repressor-like DNA-binding domains"/>
    <property type="match status" value="1"/>
</dbReference>
<dbReference type="Proteomes" id="UP000784700">
    <property type="component" value="Unassembled WGS sequence"/>
</dbReference>
<dbReference type="PANTHER" id="PTHR46558">
    <property type="entry name" value="TRACRIPTIONAL REGULATORY PROTEIN-RELATED-RELATED"/>
    <property type="match status" value="1"/>
</dbReference>
<dbReference type="InterPro" id="IPR010982">
    <property type="entry name" value="Lambda_DNA-bd_dom_sf"/>
</dbReference>
<reference evidence="3" key="1">
    <citation type="submission" date="2018-08" db="EMBL/GenBank/DDBJ databases">
        <title>Comparative genomics of wild bee and flower associated Lactobacillus reveals potential adaptation to the bee host.</title>
        <authorList>
            <person name="Vuong H.Q."/>
            <person name="Mcfrederick Q.S."/>
        </authorList>
    </citation>
    <scope>NUCLEOTIDE SEQUENCE</scope>
    <source>
        <strain evidence="3">HV_63</strain>
    </source>
</reference>
<dbReference type="PROSITE" id="PS50943">
    <property type="entry name" value="HTH_CROC1"/>
    <property type="match status" value="1"/>
</dbReference>
<comment type="caution">
    <text evidence="3">The sequence shown here is derived from an EMBL/GenBank/DDBJ whole genome shotgun (WGS) entry which is preliminary data.</text>
</comment>
<sequence length="247" mass="29066">MKLGKQLKKIRKQNGLTQEELAERIYSSYQSVSNWERDKSSPNIETLIIIAKEFNISIDDLLALDKSNSQYDDIIIEAFLKILKDDKEPTLKTLVEYSSLNNNQVHSKFNNDKDLIYFIFHEVDNQIKKEIYAKRNDNSNEDIIEFFMDAVVDSVYKRRELLHFLYTKESIKGIWTQYLKKEYLRLLTPFFAGYEDNTIAIDITVNIGIDLISVWLSNNKIDSPDILRQKAMTLFNTNIKDIYKKKI</sequence>
<dbReference type="SMART" id="SM00530">
    <property type="entry name" value="HTH_XRE"/>
    <property type="match status" value="1"/>
</dbReference>
<evidence type="ECO:0000313" key="3">
    <source>
        <dbReference type="EMBL" id="TPR43818.1"/>
    </source>
</evidence>
<evidence type="ECO:0000256" key="1">
    <source>
        <dbReference type="ARBA" id="ARBA00023125"/>
    </source>
</evidence>
<dbReference type="PANTHER" id="PTHR46558:SF11">
    <property type="entry name" value="HTH-TYPE TRANSCRIPTIONAL REGULATOR XRE"/>
    <property type="match status" value="1"/>
</dbReference>
<dbReference type="EMBL" id="QUBG01000004">
    <property type="protein sequence ID" value="TPR43818.1"/>
    <property type="molecule type" value="Genomic_DNA"/>
</dbReference>
<dbReference type="RefSeq" id="WP_140936307.1">
    <property type="nucleotide sequence ID" value="NZ_QUBF01000004.1"/>
</dbReference>
<dbReference type="SUPFAM" id="SSF47413">
    <property type="entry name" value="lambda repressor-like DNA-binding domains"/>
    <property type="match status" value="1"/>
</dbReference>
<dbReference type="InterPro" id="IPR001387">
    <property type="entry name" value="Cro/C1-type_HTH"/>
</dbReference>
<gene>
    <name evidence="3" type="ORF">DY130_05145</name>
</gene>
<dbReference type="CDD" id="cd00093">
    <property type="entry name" value="HTH_XRE"/>
    <property type="match status" value="1"/>
</dbReference>
<dbReference type="GO" id="GO:0003677">
    <property type="term" value="F:DNA binding"/>
    <property type="evidence" value="ECO:0007669"/>
    <property type="project" value="UniProtKB-KW"/>
</dbReference>
<organism evidence="3 4">
    <name type="scientific">Apilactobacillus micheneri</name>
    <dbReference type="NCBI Taxonomy" id="1899430"/>
    <lineage>
        <taxon>Bacteria</taxon>
        <taxon>Bacillati</taxon>
        <taxon>Bacillota</taxon>
        <taxon>Bacilli</taxon>
        <taxon>Lactobacillales</taxon>
        <taxon>Lactobacillaceae</taxon>
        <taxon>Apilactobacillus</taxon>
    </lineage>
</organism>
<dbReference type="Pfam" id="PF01381">
    <property type="entry name" value="HTH_3"/>
    <property type="match status" value="1"/>
</dbReference>
<feature type="domain" description="HTH cro/C1-type" evidence="2">
    <location>
        <begin position="7"/>
        <end position="61"/>
    </location>
</feature>
<name>A0A9Q8IMI0_9LACO</name>
<evidence type="ECO:0000259" key="2">
    <source>
        <dbReference type="PROSITE" id="PS50943"/>
    </source>
</evidence>
<accession>A0A9Q8IMI0</accession>
<keyword evidence="1" id="KW-0238">DNA-binding</keyword>
<evidence type="ECO:0000313" key="4">
    <source>
        <dbReference type="Proteomes" id="UP000784700"/>
    </source>
</evidence>
<proteinExistence type="predicted"/>
<protein>
    <submittedName>
        <fullName evidence="3">XRE family transcriptional regulator</fullName>
    </submittedName>
</protein>
<dbReference type="AlphaFoldDB" id="A0A9Q8IMI0"/>